<proteinExistence type="predicted"/>
<sequence length="92" mass="10475">MVLMYQPLILEYGQKPLFFPTVFMTQPLSVVIVSTPIQVFFAWRIYQLTLSLWIPAIVSLLAVASFAGGLWTAVRLTVKLSRNVIRWLLHPG</sequence>
<evidence type="ECO:0000256" key="1">
    <source>
        <dbReference type="SAM" id="Phobius"/>
    </source>
</evidence>
<accession>A0AAD6SRA7</accession>
<keyword evidence="1" id="KW-1133">Transmembrane helix</keyword>
<evidence type="ECO:0000313" key="3">
    <source>
        <dbReference type="Proteomes" id="UP001218188"/>
    </source>
</evidence>
<feature type="transmembrane region" description="Helical" evidence="1">
    <location>
        <begin position="52"/>
        <end position="74"/>
    </location>
</feature>
<name>A0AAD6SRA7_9AGAR</name>
<dbReference type="EMBL" id="JARJCM010000072">
    <property type="protein sequence ID" value="KAJ7032599.1"/>
    <property type="molecule type" value="Genomic_DNA"/>
</dbReference>
<keyword evidence="3" id="KW-1185">Reference proteome</keyword>
<dbReference type="Proteomes" id="UP001218188">
    <property type="component" value="Unassembled WGS sequence"/>
</dbReference>
<keyword evidence="1" id="KW-0472">Membrane</keyword>
<dbReference type="AlphaFoldDB" id="A0AAD6SRA7"/>
<feature type="transmembrane region" description="Helical" evidence="1">
    <location>
        <begin position="21"/>
        <end position="46"/>
    </location>
</feature>
<evidence type="ECO:0000313" key="2">
    <source>
        <dbReference type="EMBL" id="KAJ7032599.1"/>
    </source>
</evidence>
<gene>
    <name evidence="2" type="ORF">C8F04DRAFT_1107338</name>
</gene>
<reference evidence="2" key="1">
    <citation type="submission" date="2023-03" db="EMBL/GenBank/DDBJ databases">
        <title>Massive genome expansion in bonnet fungi (Mycena s.s.) driven by repeated elements and novel gene families across ecological guilds.</title>
        <authorList>
            <consortium name="Lawrence Berkeley National Laboratory"/>
            <person name="Harder C.B."/>
            <person name="Miyauchi S."/>
            <person name="Viragh M."/>
            <person name="Kuo A."/>
            <person name="Thoen E."/>
            <person name="Andreopoulos B."/>
            <person name="Lu D."/>
            <person name="Skrede I."/>
            <person name="Drula E."/>
            <person name="Henrissat B."/>
            <person name="Morin E."/>
            <person name="Kohler A."/>
            <person name="Barry K."/>
            <person name="LaButti K."/>
            <person name="Morin E."/>
            <person name="Salamov A."/>
            <person name="Lipzen A."/>
            <person name="Mereny Z."/>
            <person name="Hegedus B."/>
            <person name="Baldrian P."/>
            <person name="Stursova M."/>
            <person name="Weitz H."/>
            <person name="Taylor A."/>
            <person name="Grigoriev I.V."/>
            <person name="Nagy L.G."/>
            <person name="Martin F."/>
            <person name="Kauserud H."/>
        </authorList>
    </citation>
    <scope>NUCLEOTIDE SEQUENCE</scope>
    <source>
        <strain evidence="2">CBHHK200</strain>
    </source>
</reference>
<organism evidence="2 3">
    <name type="scientific">Mycena alexandri</name>
    <dbReference type="NCBI Taxonomy" id="1745969"/>
    <lineage>
        <taxon>Eukaryota</taxon>
        <taxon>Fungi</taxon>
        <taxon>Dikarya</taxon>
        <taxon>Basidiomycota</taxon>
        <taxon>Agaricomycotina</taxon>
        <taxon>Agaricomycetes</taxon>
        <taxon>Agaricomycetidae</taxon>
        <taxon>Agaricales</taxon>
        <taxon>Marasmiineae</taxon>
        <taxon>Mycenaceae</taxon>
        <taxon>Mycena</taxon>
    </lineage>
</organism>
<keyword evidence="1" id="KW-0812">Transmembrane</keyword>
<protein>
    <submittedName>
        <fullName evidence="2">Uncharacterized protein</fullName>
    </submittedName>
</protein>
<comment type="caution">
    <text evidence="2">The sequence shown here is derived from an EMBL/GenBank/DDBJ whole genome shotgun (WGS) entry which is preliminary data.</text>
</comment>